<evidence type="ECO:0000313" key="2">
    <source>
        <dbReference type="EMBL" id="KAK0163978.1"/>
    </source>
</evidence>
<dbReference type="CDD" id="cd00170">
    <property type="entry name" value="SEC14"/>
    <property type="match status" value="1"/>
</dbReference>
<dbReference type="PRINTS" id="PR00180">
    <property type="entry name" value="CRETINALDHBP"/>
</dbReference>
<proteinExistence type="predicted"/>
<evidence type="ECO:0000259" key="1">
    <source>
        <dbReference type="PROSITE" id="PS50191"/>
    </source>
</evidence>
<dbReference type="SMART" id="SM01100">
    <property type="entry name" value="CRAL_TRIO_N"/>
    <property type="match status" value="1"/>
</dbReference>
<dbReference type="GO" id="GO:1902936">
    <property type="term" value="F:phosphatidylinositol bisphosphate binding"/>
    <property type="evidence" value="ECO:0007669"/>
    <property type="project" value="TreeGrafter"/>
</dbReference>
<dbReference type="SUPFAM" id="SSF52087">
    <property type="entry name" value="CRAL/TRIO domain"/>
    <property type="match status" value="1"/>
</dbReference>
<accession>A0AA39F6V3</accession>
<keyword evidence="3" id="KW-1185">Reference proteome</keyword>
<organism evidence="2 3">
    <name type="scientific">Microctonus aethiopoides</name>
    <dbReference type="NCBI Taxonomy" id="144406"/>
    <lineage>
        <taxon>Eukaryota</taxon>
        <taxon>Metazoa</taxon>
        <taxon>Ecdysozoa</taxon>
        <taxon>Arthropoda</taxon>
        <taxon>Hexapoda</taxon>
        <taxon>Insecta</taxon>
        <taxon>Pterygota</taxon>
        <taxon>Neoptera</taxon>
        <taxon>Endopterygota</taxon>
        <taxon>Hymenoptera</taxon>
        <taxon>Apocrita</taxon>
        <taxon>Ichneumonoidea</taxon>
        <taxon>Braconidae</taxon>
        <taxon>Euphorinae</taxon>
        <taxon>Microctonus</taxon>
    </lineage>
</organism>
<dbReference type="PANTHER" id="PTHR10174">
    <property type="entry name" value="ALPHA-TOCOPHEROL TRANSFER PROTEIN-RELATED"/>
    <property type="match status" value="1"/>
</dbReference>
<reference evidence="2" key="1">
    <citation type="journal article" date="2023" name="bioRxiv">
        <title>Scaffold-level genome assemblies of two parasitoid biocontrol wasps reveal the parthenogenesis mechanism and an associated novel virus.</title>
        <authorList>
            <person name="Inwood S."/>
            <person name="Skelly J."/>
            <person name="Guhlin J."/>
            <person name="Harrop T."/>
            <person name="Goldson S."/>
            <person name="Dearden P."/>
        </authorList>
    </citation>
    <scope>NUCLEOTIDE SEQUENCE</scope>
    <source>
        <strain evidence="2">Irish</strain>
        <tissue evidence="2">Whole body</tissue>
    </source>
</reference>
<dbReference type="EMBL" id="JAQQBS010001422">
    <property type="protein sequence ID" value="KAK0163978.1"/>
    <property type="molecule type" value="Genomic_DNA"/>
</dbReference>
<dbReference type="Gene3D" id="1.20.5.1200">
    <property type="entry name" value="Alpha-tocopherol transfer"/>
    <property type="match status" value="1"/>
</dbReference>
<dbReference type="Pfam" id="PF00650">
    <property type="entry name" value="CRAL_TRIO"/>
    <property type="match status" value="1"/>
</dbReference>
<name>A0AA39F6V3_9HYME</name>
<dbReference type="GO" id="GO:0016020">
    <property type="term" value="C:membrane"/>
    <property type="evidence" value="ECO:0007669"/>
    <property type="project" value="TreeGrafter"/>
</dbReference>
<dbReference type="Gene3D" id="1.10.8.20">
    <property type="entry name" value="N-terminal domain of phosphatidylinositol transfer protein sec14p"/>
    <property type="match status" value="1"/>
</dbReference>
<dbReference type="AlphaFoldDB" id="A0AA39F6V3"/>
<dbReference type="PANTHER" id="PTHR10174:SF224">
    <property type="entry name" value="RETINOL-BINDING PROTEIN PINTA"/>
    <property type="match status" value="1"/>
</dbReference>
<dbReference type="InterPro" id="IPR001251">
    <property type="entry name" value="CRAL-TRIO_dom"/>
</dbReference>
<gene>
    <name evidence="2" type="ORF">PV328_002654</name>
</gene>
<dbReference type="InterPro" id="IPR011074">
    <property type="entry name" value="CRAL/TRIO_N_dom"/>
</dbReference>
<reference evidence="2" key="2">
    <citation type="submission" date="2023-03" db="EMBL/GenBank/DDBJ databases">
        <authorList>
            <person name="Inwood S.N."/>
            <person name="Skelly J.G."/>
            <person name="Guhlin J."/>
            <person name="Harrop T.W.R."/>
            <person name="Goldson S.G."/>
            <person name="Dearden P.K."/>
        </authorList>
    </citation>
    <scope>NUCLEOTIDE SEQUENCE</scope>
    <source>
        <strain evidence="2">Irish</strain>
        <tissue evidence="2">Whole body</tissue>
    </source>
</reference>
<dbReference type="Gene3D" id="3.40.525.10">
    <property type="entry name" value="CRAL-TRIO lipid binding domain"/>
    <property type="match status" value="1"/>
</dbReference>
<sequence length="303" mass="35466">MEAIKSIESVSNNGYHDDHGLQLLPQSEKNFAAAHLNEDDTTTTEKIQEIRDWIVSNDKLHARTDNFTILRFLRCCKFNLDKTKKKIYNYYAQRIESPDWFSDRRPFSPELQEIFNLGYFLPLRELDAEGRMIIILRVTIHNPRKHQFAHLIKGGKMILDIATKNNVMVSLHGVVVIMDMTGVSLRHALQLTPNVIQRLVHSWQECYPLRIQSFNVVNAPIHINTVLSIFKQFMKPKLREKITIHSETINNFFVTHYPKSCHLLPVEFGGTTGTLQNLKEYWKNEVENNSAWYIEEEKYRVIL</sequence>
<dbReference type="SMART" id="SM00516">
    <property type="entry name" value="SEC14"/>
    <property type="match status" value="1"/>
</dbReference>
<comment type="caution">
    <text evidence="2">The sequence shown here is derived from an EMBL/GenBank/DDBJ whole genome shotgun (WGS) entry which is preliminary data.</text>
</comment>
<dbReference type="PROSITE" id="PS50191">
    <property type="entry name" value="CRAL_TRIO"/>
    <property type="match status" value="1"/>
</dbReference>
<dbReference type="InterPro" id="IPR036273">
    <property type="entry name" value="CRAL/TRIO_N_dom_sf"/>
</dbReference>
<feature type="domain" description="CRAL-TRIO" evidence="1">
    <location>
        <begin position="108"/>
        <end position="276"/>
    </location>
</feature>
<dbReference type="SUPFAM" id="SSF46938">
    <property type="entry name" value="CRAL/TRIO N-terminal domain"/>
    <property type="match status" value="1"/>
</dbReference>
<dbReference type="InterPro" id="IPR036865">
    <property type="entry name" value="CRAL-TRIO_dom_sf"/>
</dbReference>
<protein>
    <recommendedName>
        <fullName evidence="1">CRAL-TRIO domain-containing protein</fullName>
    </recommendedName>
</protein>
<dbReference type="Proteomes" id="UP001168990">
    <property type="component" value="Unassembled WGS sequence"/>
</dbReference>
<evidence type="ECO:0000313" key="3">
    <source>
        <dbReference type="Proteomes" id="UP001168990"/>
    </source>
</evidence>